<name>B3MYU8_DROAN</name>
<keyword evidence="2" id="KW-0165">Cleavage on pair of basic residues</keyword>
<dbReference type="AlphaFoldDB" id="B3MYU8"/>
<evidence type="ECO:0000256" key="3">
    <source>
        <dbReference type="ARBA" id="ARBA00022729"/>
    </source>
</evidence>
<reference evidence="4" key="5">
    <citation type="journal article" date="2023" name="MicroPubl. Biol.">
        <title>Drosophila ananassae -- Ilp6.</title>
        <authorList>
            <person name="Backlund A.E."/>
            <person name="Yang E."/>
            <person name="Lott D."/>
            <person name="Bicanovsky G.N."/>
            <person name="Naguib S."/>
            <person name="Arsham A.M."/>
            <person name="Reed L.K."/>
            <person name="Rele C.P."/>
        </authorList>
    </citation>
    <scope>NUCLEOTIDE SEQUENCE</scope>
</reference>
<dbReference type="EMBL" id="BK064700">
    <property type="protein sequence ID" value="DBA35978.1"/>
    <property type="molecule type" value="mRNA"/>
</dbReference>
<dbReference type="STRING" id="7217.B3MYU8"/>
<keyword evidence="9" id="KW-1185">Reference proteome</keyword>
<dbReference type="InterPro" id="IPR036438">
    <property type="entry name" value="Insulin-like_sf"/>
</dbReference>
<dbReference type="EMBL" id="CH902632">
    <property type="protein sequence ID" value="EDV32792.1"/>
    <property type="molecule type" value="Genomic_DNA"/>
</dbReference>
<reference evidence="4" key="4">
    <citation type="journal article" date="2022" name="F1000Research">
        <title>Manual annotation of Drosophila genes: a Genomics Education Partnership protocol.</title>
        <authorList>
            <person name="Rele C.P."/>
            <person name="Sandlin K.M."/>
            <person name="Leung W."/>
            <person name="Reed L.K."/>
        </authorList>
    </citation>
    <scope>NUCLEOTIDE SEQUENCE</scope>
</reference>
<evidence type="ECO:0000313" key="9">
    <source>
        <dbReference type="Proteomes" id="UP000007801"/>
    </source>
</evidence>
<dbReference type="CTD" id="31220"/>
<dbReference type="PROSITE" id="PS00262">
    <property type="entry name" value="INSULIN"/>
    <property type="match status" value="1"/>
</dbReference>
<sequence length="122" mass="13394">MISVVPTSKILLVLATFFVVLASLNLISNWMQVAQVGASPVTITDSRRDTIPRRFCADMLADEISLVCAGQFLSLRDAFPNSFGNRNKRQGTPDGSLTRNCCINKCSYAQLRQYCAPSSENS</sequence>
<dbReference type="GO" id="GO:0008286">
    <property type="term" value="P:insulin receptor signaling pathway"/>
    <property type="evidence" value="ECO:0007669"/>
    <property type="project" value="EnsemblMetazoa"/>
</dbReference>
<protein>
    <submittedName>
        <fullName evidence="4">Insulin-like peptide 6</fullName>
    </submittedName>
</protein>
<dbReference type="EMBL" id="CH902632">
    <property type="protein sequence ID" value="KPU74123.1"/>
    <property type="molecule type" value="Genomic_DNA"/>
</dbReference>
<proteinExistence type="evidence at transcript level"/>
<evidence type="ECO:0000313" key="8">
    <source>
        <dbReference type="EMBL" id="EDV32792.1"/>
    </source>
</evidence>
<dbReference type="EMBL" id="BK064701">
    <property type="protein sequence ID" value="DBA35979.1"/>
    <property type="molecule type" value="mRNA"/>
</dbReference>
<reference evidence="8" key="3">
    <citation type="submission" date="2015-10" db="EMBL/GenBank/DDBJ databases">
        <authorList>
            <consortium name="FlyBase"/>
        </authorList>
    </citation>
    <scope>NUCLEOTIDE SEQUENCE</scope>
    <source>
        <strain evidence="8">TSC#14024-0371.13</strain>
    </source>
</reference>
<evidence type="ECO:0000256" key="1">
    <source>
        <dbReference type="ARBA" id="ARBA00009034"/>
    </source>
</evidence>
<dbReference type="GO" id="GO:0005576">
    <property type="term" value="C:extracellular region"/>
    <property type="evidence" value="ECO:0007669"/>
    <property type="project" value="UniProtKB-ARBA"/>
</dbReference>
<dbReference type="HOGENOM" id="CLU_2212610_0_0_1"/>
<evidence type="ECO:0000313" key="6">
    <source>
        <dbReference type="EMBL" id="DBA35978.1"/>
    </source>
</evidence>
<dbReference type="GeneID" id="6504629"/>
<organism evidence="8 9">
    <name type="scientific">Drosophila ananassae</name>
    <name type="common">Fruit fly</name>
    <dbReference type="NCBI Taxonomy" id="7217"/>
    <lineage>
        <taxon>Eukaryota</taxon>
        <taxon>Metazoa</taxon>
        <taxon>Ecdysozoa</taxon>
        <taxon>Arthropoda</taxon>
        <taxon>Hexapoda</taxon>
        <taxon>Insecta</taxon>
        <taxon>Pterygota</taxon>
        <taxon>Neoptera</taxon>
        <taxon>Endopterygota</taxon>
        <taxon>Diptera</taxon>
        <taxon>Brachycera</taxon>
        <taxon>Muscomorpha</taxon>
        <taxon>Ephydroidea</taxon>
        <taxon>Drosophilidae</taxon>
        <taxon>Drosophila</taxon>
        <taxon>Sophophora</taxon>
    </lineage>
</organism>
<dbReference type="GO" id="GO:0040018">
    <property type="term" value="P:positive regulation of multicellular organism growth"/>
    <property type="evidence" value="ECO:0007669"/>
    <property type="project" value="EnsemblMetazoa"/>
</dbReference>
<evidence type="ECO:0000313" key="5">
    <source>
        <dbReference type="EMBL" id="DBA35977.1"/>
    </source>
</evidence>
<dbReference type="EMBL" id="BK064699">
    <property type="protein sequence ID" value="DBA35977.1"/>
    <property type="molecule type" value="mRNA"/>
</dbReference>
<accession>B3MYU8</accession>
<dbReference type="EMBL" id="BK064698">
    <property type="protein sequence ID" value="DBA35976.1"/>
    <property type="molecule type" value="mRNA"/>
</dbReference>
<dbReference type="FunCoup" id="B3MYU8">
    <property type="interactions" value="181"/>
</dbReference>
<reference evidence="8" key="2">
    <citation type="journal article" date="2008" name="Bioinformatics">
        <title>Assembly reconciliation.</title>
        <authorList>
            <person name="Zimin A.V."/>
            <person name="Smith D.R."/>
            <person name="Sutton G."/>
            <person name="Yorke J.A."/>
        </authorList>
    </citation>
    <scope>NUCLEOTIDE SEQUENCE</scope>
    <source>
        <strain evidence="8">TSC#14024-0371.13</strain>
    </source>
</reference>
<dbReference type="KEGG" id="dan:6504629"/>
<evidence type="ECO:0000313" key="7">
    <source>
        <dbReference type="EMBL" id="DBA35979.1"/>
    </source>
</evidence>
<keyword evidence="3" id="KW-0732">Signal</keyword>
<dbReference type="GO" id="GO:0009267">
    <property type="term" value="P:cellular response to starvation"/>
    <property type="evidence" value="ECO:0007669"/>
    <property type="project" value="EnsemblMetazoa"/>
</dbReference>
<dbReference type="OrthoDB" id="6330326at2759"/>
<dbReference type="OMA" id="LEIKHRC"/>
<reference evidence="8 9" key="1">
    <citation type="journal article" date="2007" name="Nature">
        <title>Evolution of genes and genomes on the Drosophila phylogeny.</title>
        <authorList>
            <consortium name="Drosophila 12 Genomes Consortium"/>
            <person name="Clark A.G."/>
            <person name="Eisen M.B."/>
            <person name="Smith D.R."/>
            <person name="Bergman C.M."/>
            <person name="Oliver B."/>
            <person name="Markow T.A."/>
            <person name="Kaufman T.C."/>
            <person name="Kellis M."/>
            <person name="Gelbart W."/>
            <person name="Iyer V.N."/>
            <person name="Pollard D.A."/>
            <person name="Sackton T.B."/>
            <person name="Larracuente A.M."/>
            <person name="Singh N.D."/>
            <person name="Abad J.P."/>
            <person name="Abt D.N."/>
            <person name="Adryan B."/>
            <person name="Aguade M."/>
            <person name="Akashi H."/>
            <person name="Anderson W.W."/>
            <person name="Aquadro C.F."/>
            <person name="Ardell D.H."/>
            <person name="Arguello R."/>
            <person name="Artieri C.G."/>
            <person name="Barbash D.A."/>
            <person name="Barker D."/>
            <person name="Barsanti P."/>
            <person name="Batterham P."/>
            <person name="Batzoglou S."/>
            <person name="Begun D."/>
            <person name="Bhutkar A."/>
            <person name="Blanco E."/>
            <person name="Bosak S.A."/>
            <person name="Bradley R.K."/>
            <person name="Brand A.D."/>
            <person name="Brent M.R."/>
            <person name="Brooks A.N."/>
            <person name="Brown R.H."/>
            <person name="Butlin R.K."/>
            <person name="Caggese C."/>
            <person name="Calvi B.R."/>
            <person name="Bernardo de Carvalho A."/>
            <person name="Caspi A."/>
            <person name="Castrezana S."/>
            <person name="Celniker S.E."/>
            <person name="Chang J.L."/>
            <person name="Chapple C."/>
            <person name="Chatterji S."/>
            <person name="Chinwalla A."/>
            <person name="Civetta A."/>
            <person name="Clifton S.W."/>
            <person name="Comeron J.M."/>
            <person name="Costello J.C."/>
            <person name="Coyne J.A."/>
            <person name="Daub J."/>
            <person name="David R.G."/>
            <person name="Delcher A.L."/>
            <person name="Delehaunty K."/>
            <person name="Do C.B."/>
            <person name="Ebling H."/>
            <person name="Edwards K."/>
            <person name="Eickbush T."/>
            <person name="Evans J.D."/>
            <person name="Filipski A."/>
            <person name="Findeiss S."/>
            <person name="Freyhult E."/>
            <person name="Fulton L."/>
            <person name="Fulton R."/>
            <person name="Garcia A.C."/>
            <person name="Gardiner A."/>
            <person name="Garfield D.A."/>
            <person name="Garvin B.E."/>
            <person name="Gibson G."/>
            <person name="Gilbert D."/>
            <person name="Gnerre S."/>
            <person name="Godfrey J."/>
            <person name="Good R."/>
            <person name="Gotea V."/>
            <person name="Gravely B."/>
            <person name="Greenberg A.J."/>
            <person name="Griffiths-Jones S."/>
            <person name="Gross S."/>
            <person name="Guigo R."/>
            <person name="Gustafson E.A."/>
            <person name="Haerty W."/>
            <person name="Hahn M.W."/>
            <person name="Halligan D.L."/>
            <person name="Halpern A.L."/>
            <person name="Halter G.M."/>
            <person name="Han M.V."/>
            <person name="Heger A."/>
            <person name="Hillier L."/>
            <person name="Hinrichs A.S."/>
            <person name="Holmes I."/>
            <person name="Hoskins R.A."/>
            <person name="Hubisz M.J."/>
            <person name="Hultmark D."/>
            <person name="Huntley M.A."/>
            <person name="Jaffe D.B."/>
            <person name="Jagadeeshan S."/>
            <person name="Jeck W.R."/>
            <person name="Johnson J."/>
            <person name="Jones C.D."/>
            <person name="Jordan W.C."/>
            <person name="Karpen G.H."/>
            <person name="Kataoka E."/>
            <person name="Keightley P.D."/>
            <person name="Kheradpour P."/>
            <person name="Kirkness E.F."/>
            <person name="Koerich L.B."/>
            <person name="Kristiansen K."/>
            <person name="Kudrna D."/>
            <person name="Kulathinal R.J."/>
            <person name="Kumar S."/>
            <person name="Kwok R."/>
            <person name="Lander E."/>
            <person name="Langley C.H."/>
            <person name="Lapoint R."/>
            <person name="Lazzaro B.P."/>
            <person name="Lee S.J."/>
            <person name="Levesque L."/>
            <person name="Li R."/>
            <person name="Lin C.F."/>
            <person name="Lin M.F."/>
            <person name="Lindblad-Toh K."/>
            <person name="Llopart A."/>
            <person name="Long M."/>
            <person name="Low L."/>
            <person name="Lozovsky E."/>
            <person name="Lu J."/>
            <person name="Luo M."/>
            <person name="Machado C.A."/>
            <person name="Makalowski W."/>
            <person name="Marzo M."/>
            <person name="Matsuda M."/>
            <person name="Matzkin L."/>
            <person name="McAllister B."/>
            <person name="McBride C.S."/>
            <person name="McKernan B."/>
            <person name="McKernan K."/>
            <person name="Mendez-Lago M."/>
            <person name="Minx P."/>
            <person name="Mollenhauer M.U."/>
            <person name="Montooth K."/>
            <person name="Mount S.M."/>
            <person name="Mu X."/>
            <person name="Myers E."/>
            <person name="Negre B."/>
            <person name="Newfeld S."/>
            <person name="Nielsen R."/>
            <person name="Noor M.A."/>
            <person name="O'Grady P."/>
            <person name="Pachter L."/>
            <person name="Papaceit M."/>
            <person name="Parisi M.J."/>
            <person name="Parisi M."/>
            <person name="Parts L."/>
            <person name="Pedersen J.S."/>
            <person name="Pesole G."/>
            <person name="Phillippy A.M."/>
            <person name="Ponting C.P."/>
            <person name="Pop M."/>
            <person name="Porcelli D."/>
            <person name="Powell J.R."/>
            <person name="Prohaska S."/>
            <person name="Pruitt K."/>
            <person name="Puig M."/>
            <person name="Quesneville H."/>
            <person name="Ram K.R."/>
            <person name="Rand D."/>
            <person name="Rasmussen M.D."/>
            <person name="Reed L.K."/>
            <person name="Reenan R."/>
            <person name="Reily A."/>
            <person name="Remington K.A."/>
            <person name="Rieger T.T."/>
            <person name="Ritchie M.G."/>
            <person name="Robin C."/>
            <person name="Rogers Y.H."/>
            <person name="Rohde C."/>
            <person name="Rozas J."/>
            <person name="Rubenfield M.J."/>
            <person name="Ruiz A."/>
            <person name="Russo S."/>
            <person name="Salzberg S.L."/>
            <person name="Sanchez-Gracia A."/>
            <person name="Saranga D.J."/>
            <person name="Sato H."/>
            <person name="Schaeffer S.W."/>
            <person name="Schatz M.C."/>
            <person name="Schlenke T."/>
            <person name="Schwartz R."/>
            <person name="Segarra C."/>
            <person name="Singh R.S."/>
            <person name="Sirot L."/>
            <person name="Sirota M."/>
            <person name="Sisneros N.B."/>
            <person name="Smith C.D."/>
            <person name="Smith T.F."/>
            <person name="Spieth J."/>
            <person name="Stage D.E."/>
            <person name="Stark A."/>
            <person name="Stephan W."/>
            <person name="Strausberg R.L."/>
            <person name="Strempel S."/>
            <person name="Sturgill D."/>
            <person name="Sutton G."/>
            <person name="Sutton G.G."/>
            <person name="Tao W."/>
            <person name="Teichmann S."/>
            <person name="Tobari Y.N."/>
            <person name="Tomimura Y."/>
            <person name="Tsolas J.M."/>
            <person name="Valente V.L."/>
            <person name="Venter E."/>
            <person name="Venter J.C."/>
            <person name="Vicario S."/>
            <person name="Vieira F.G."/>
            <person name="Vilella A.J."/>
            <person name="Villasante A."/>
            <person name="Walenz B."/>
            <person name="Wang J."/>
            <person name="Wasserman M."/>
            <person name="Watts T."/>
            <person name="Wilson D."/>
            <person name="Wilson R.K."/>
            <person name="Wing R.A."/>
            <person name="Wolfner M.F."/>
            <person name="Wong A."/>
            <person name="Wong G.K."/>
            <person name="Wu C.I."/>
            <person name="Wu G."/>
            <person name="Yamamoto D."/>
            <person name="Yang H.P."/>
            <person name="Yang S.P."/>
            <person name="Yorke J.A."/>
            <person name="Yoshida K."/>
            <person name="Zdobnov E."/>
            <person name="Zhang P."/>
            <person name="Zhang Y."/>
            <person name="Zimin A.V."/>
            <person name="Baldwin J."/>
            <person name="Abdouelleil A."/>
            <person name="Abdulkadir J."/>
            <person name="Abebe A."/>
            <person name="Abera B."/>
            <person name="Abreu J."/>
            <person name="Acer S.C."/>
            <person name="Aftuck L."/>
            <person name="Alexander A."/>
            <person name="An P."/>
            <person name="Anderson E."/>
            <person name="Anderson S."/>
            <person name="Arachi H."/>
            <person name="Azer M."/>
            <person name="Bachantsang P."/>
            <person name="Barry A."/>
            <person name="Bayul T."/>
            <person name="Berlin A."/>
            <person name="Bessette D."/>
            <person name="Bloom T."/>
            <person name="Blye J."/>
            <person name="Boguslavskiy L."/>
            <person name="Bonnet C."/>
            <person name="Boukhgalter B."/>
            <person name="Bourzgui I."/>
            <person name="Brown A."/>
            <person name="Cahill P."/>
            <person name="Channer S."/>
            <person name="Cheshatsang Y."/>
            <person name="Chuda L."/>
            <person name="Citroen M."/>
            <person name="Collymore A."/>
            <person name="Cooke P."/>
            <person name="Costello M."/>
            <person name="D'Aco K."/>
            <person name="Daza R."/>
            <person name="De Haan G."/>
            <person name="DeGray S."/>
            <person name="DeMaso C."/>
            <person name="Dhargay N."/>
            <person name="Dooley K."/>
            <person name="Dooley E."/>
            <person name="Doricent M."/>
            <person name="Dorje P."/>
            <person name="Dorjee K."/>
            <person name="Dupes A."/>
            <person name="Elong R."/>
            <person name="Falk J."/>
            <person name="Farina A."/>
            <person name="Faro S."/>
            <person name="Ferguson D."/>
            <person name="Fisher S."/>
            <person name="Foley C.D."/>
            <person name="Franke A."/>
            <person name="Friedrich D."/>
            <person name="Gadbois L."/>
            <person name="Gearin G."/>
            <person name="Gearin C.R."/>
            <person name="Giannoukos G."/>
            <person name="Goode T."/>
            <person name="Graham J."/>
            <person name="Grandbois E."/>
            <person name="Grewal S."/>
            <person name="Gyaltsen K."/>
            <person name="Hafez N."/>
            <person name="Hagos B."/>
            <person name="Hall J."/>
            <person name="Henson C."/>
            <person name="Hollinger A."/>
            <person name="Honan T."/>
            <person name="Huard M.D."/>
            <person name="Hughes L."/>
            <person name="Hurhula B."/>
            <person name="Husby M.E."/>
            <person name="Kamat A."/>
            <person name="Kanga B."/>
            <person name="Kashin S."/>
            <person name="Khazanovich D."/>
            <person name="Kisner P."/>
            <person name="Lance K."/>
            <person name="Lara M."/>
            <person name="Lee W."/>
            <person name="Lennon N."/>
            <person name="Letendre F."/>
            <person name="LeVine R."/>
            <person name="Lipovsky A."/>
            <person name="Liu X."/>
            <person name="Liu J."/>
            <person name="Liu S."/>
            <person name="Lokyitsang T."/>
            <person name="Lokyitsang Y."/>
            <person name="Lubonja R."/>
            <person name="Lui A."/>
            <person name="MacDonald P."/>
            <person name="Magnisalis V."/>
            <person name="Maru K."/>
            <person name="Matthews C."/>
            <person name="McCusker W."/>
            <person name="McDonough S."/>
            <person name="Mehta T."/>
            <person name="Meldrim J."/>
            <person name="Meneus L."/>
            <person name="Mihai O."/>
            <person name="Mihalev A."/>
            <person name="Mihova T."/>
            <person name="Mittelman R."/>
            <person name="Mlenga V."/>
            <person name="Montmayeur A."/>
            <person name="Mulrain L."/>
            <person name="Navidi A."/>
            <person name="Naylor J."/>
            <person name="Negash T."/>
            <person name="Nguyen T."/>
            <person name="Nguyen N."/>
            <person name="Nicol R."/>
            <person name="Norbu C."/>
            <person name="Norbu N."/>
            <person name="Novod N."/>
            <person name="O'Neill B."/>
            <person name="Osman S."/>
            <person name="Markiewicz E."/>
            <person name="Oyono O.L."/>
            <person name="Patti C."/>
            <person name="Phunkhang P."/>
            <person name="Pierre F."/>
            <person name="Priest M."/>
            <person name="Raghuraman S."/>
            <person name="Rege F."/>
            <person name="Reyes R."/>
            <person name="Rise C."/>
            <person name="Rogov P."/>
            <person name="Ross K."/>
            <person name="Ryan E."/>
            <person name="Settipalli S."/>
            <person name="Shea T."/>
            <person name="Sherpa N."/>
            <person name="Shi L."/>
            <person name="Shih D."/>
            <person name="Sparrow T."/>
            <person name="Spaulding J."/>
            <person name="Stalker J."/>
            <person name="Stange-Thomann N."/>
            <person name="Stavropoulos S."/>
            <person name="Stone C."/>
            <person name="Strader C."/>
            <person name="Tesfaye S."/>
            <person name="Thomson T."/>
            <person name="Thoulutsang Y."/>
            <person name="Thoulutsang D."/>
            <person name="Topham K."/>
            <person name="Topping I."/>
            <person name="Tsamla T."/>
            <person name="Vassiliev H."/>
            <person name="Vo A."/>
            <person name="Wangchuk T."/>
            <person name="Wangdi T."/>
            <person name="Weiand M."/>
            <person name="Wilkinson J."/>
            <person name="Wilson A."/>
            <person name="Yadav S."/>
            <person name="Young G."/>
            <person name="Yu Q."/>
            <person name="Zembek L."/>
            <person name="Zhong D."/>
            <person name="Zimmer A."/>
            <person name="Zwirko Z."/>
            <person name="Jaffe D.B."/>
            <person name="Alvarez P."/>
            <person name="Brockman W."/>
            <person name="Butler J."/>
            <person name="Chin C."/>
            <person name="Gnerre S."/>
            <person name="Grabherr M."/>
            <person name="Kleber M."/>
            <person name="Mauceli E."/>
            <person name="MacCallum I."/>
        </authorList>
    </citation>
    <scope>NUCLEOTIDE SEQUENCE [LARGE SCALE GENOMIC DNA]</scope>
    <source>
        <strain evidence="8">TSC#14024-0371.13</strain>
        <strain evidence="9">Tucson 14024-0371.13</strain>
    </source>
</reference>
<evidence type="ECO:0000313" key="4">
    <source>
        <dbReference type="EMBL" id="DBA35976.1"/>
    </source>
</evidence>
<gene>
    <name evidence="8" type="primary">Dana\GF21959</name>
    <name evidence="8" type="synonym">dana_GLEANR_5957</name>
    <name evidence="7" type="synonym">DanaCAF1_Ilp6-PA</name>
    <name evidence="6" type="synonym">DanaCAF1_Ilp6-PB</name>
    <name evidence="5" type="synonym">DanaCAF1_Ilp6-PC</name>
    <name evidence="4" type="synonym">DanaCAF1_Ilp6-PD</name>
    <name evidence="8" type="ORF">GF21959</name>
</gene>
<dbReference type="InterPro" id="IPR022353">
    <property type="entry name" value="Insulin_CS"/>
</dbReference>
<dbReference type="PIRSF" id="PIRSF018431">
    <property type="entry name" value="Molluscan_insulin_rel_peptide"/>
    <property type="match status" value="1"/>
</dbReference>
<dbReference type="Proteomes" id="UP000007801">
    <property type="component" value="Unassembled WGS sequence"/>
</dbReference>
<dbReference type="SUPFAM" id="SSF56994">
    <property type="entry name" value="Insulin-like"/>
    <property type="match status" value="1"/>
</dbReference>
<comment type="similarity">
    <text evidence="1">Belongs to the insulin family.</text>
</comment>
<evidence type="ECO:0000256" key="2">
    <source>
        <dbReference type="ARBA" id="ARBA00022685"/>
    </source>
</evidence>
<dbReference type="Gene3D" id="1.10.100.10">
    <property type="entry name" value="Insulin-like"/>
    <property type="match status" value="1"/>
</dbReference>